<dbReference type="Proteomes" id="UP000660262">
    <property type="component" value="Unassembled WGS sequence"/>
</dbReference>
<dbReference type="EMBL" id="BNJQ01000003">
    <property type="protein sequence ID" value="GHP02333.1"/>
    <property type="molecule type" value="Genomic_DNA"/>
</dbReference>
<evidence type="ECO:0000256" key="8">
    <source>
        <dbReference type="PIRSR" id="PIRSR601461-2"/>
    </source>
</evidence>
<feature type="active site" evidence="7">
    <location>
        <position position="108"/>
    </location>
</feature>
<evidence type="ECO:0000256" key="1">
    <source>
        <dbReference type="ARBA" id="ARBA00007447"/>
    </source>
</evidence>
<dbReference type="SUPFAM" id="SSF50630">
    <property type="entry name" value="Acid proteases"/>
    <property type="match status" value="1"/>
</dbReference>
<dbReference type="PROSITE" id="PS00141">
    <property type="entry name" value="ASP_PROTEASE"/>
    <property type="match status" value="2"/>
</dbReference>
<feature type="disulfide bond" evidence="8">
    <location>
        <begin position="331"/>
        <end position="368"/>
    </location>
</feature>
<name>A0A830H7P5_9CHLO</name>
<keyword evidence="10" id="KW-0732">Signal</keyword>
<keyword evidence="6" id="KW-0325">Glycoprotein</keyword>
<comment type="similarity">
    <text evidence="1 9">Belongs to the peptidase A1 family.</text>
</comment>
<evidence type="ECO:0000256" key="6">
    <source>
        <dbReference type="ARBA" id="ARBA00023180"/>
    </source>
</evidence>
<evidence type="ECO:0000313" key="12">
    <source>
        <dbReference type="EMBL" id="GHP02333.1"/>
    </source>
</evidence>
<feature type="active site" evidence="7">
    <location>
        <position position="296"/>
    </location>
</feature>
<dbReference type="InterPro" id="IPR001969">
    <property type="entry name" value="Aspartic_peptidase_AS"/>
</dbReference>
<evidence type="ECO:0000313" key="13">
    <source>
        <dbReference type="Proteomes" id="UP000660262"/>
    </source>
</evidence>
<keyword evidence="5 8" id="KW-1015">Disulfide bond</keyword>
<keyword evidence="2 9" id="KW-0645">Protease</keyword>
<dbReference type="InterPro" id="IPR033121">
    <property type="entry name" value="PEPTIDASE_A1"/>
</dbReference>
<reference evidence="12" key="1">
    <citation type="submission" date="2020-10" db="EMBL/GenBank/DDBJ databases">
        <title>Unveiling of a novel bifunctional photoreceptor, Dualchrome1, isolated from a cosmopolitan green alga.</title>
        <authorList>
            <person name="Suzuki S."/>
            <person name="Kawachi M."/>
        </authorList>
    </citation>
    <scope>NUCLEOTIDE SEQUENCE</scope>
    <source>
        <strain evidence="12">NIES 2893</strain>
    </source>
</reference>
<organism evidence="12 13">
    <name type="scientific">Pycnococcus provasolii</name>
    <dbReference type="NCBI Taxonomy" id="41880"/>
    <lineage>
        <taxon>Eukaryota</taxon>
        <taxon>Viridiplantae</taxon>
        <taxon>Chlorophyta</taxon>
        <taxon>Pseudoscourfieldiophyceae</taxon>
        <taxon>Pseudoscourfieldiales</taxon>
        <taxon>Pycnococcaceae</taxon>
        <taxon>Pycnococcus</taxon>
    </lineage>
</organism>
<gene>
    <name evidence="12" type="ORF">PPROV_000109000</name>
</gene>
<dbReference type="GO" id="GO:0006508">
    <property type="term" value="P:proteolysis"/>
    <property type="evidence" value="ECO:0007669"/>
    <property type="project" value="UniProtKB-KW"/>
</dbReference>
<keyword evidence="4 9" id="KW-0378">Hydrolase</keyword>
<evidence type="ECO:0000256" key="4">
    <source>
        <dbReference type="ARBA" id="ARBA00022801"/>
    </source>
</evidence>
<sequence length="419" mass="45545">MLVPSSLFVAIVLCCGWMDVRASPITTASNTISRRADNYVRVPLYRREPSMPRLAQAVRSEEEVNDNTVMKTIRRRPKDLPLKDFTDAQYYGPFSIGSPPQTFQVIFDTGSSNIWIPGDACRSVACLIHHKFTPSSSSSFVQDGTPFEIQYGSGALEGVLGVDTVAFGHHTAPVHNFTFAMSTVERGLSWIVARFDGIVGLGFDEISVDKLPTLFGALAAEKSLPEPVISFFFGYEKTAKASQMILGGVDKDLVEPGHDFHWIDITVPGYWQIDVHGIDIGDFDACKSKKCPAIVDTGTSLVVGPPEEVREINRAIGATLNSGGAASFPSCEGLDDLPTLDVTISGRTFPLTPKEYVLKVTALGQTQCLSGFAGLETPQGLWILGDVFMRRYYTAFDYGNKQVGFARGRANPPPAAEAT</sequence>
<evidence type="ECO:0000256" key="5">
    <source>
        <dbReference type="ARBA" id="ARBA00023157"/>
    </source>
</evidence>
<dbReference type="PANTHER" id="PTHR47966">
    <property type="entry name" value="BETA-SITE APP-CLEAVING ENZYME, ISOFORM A-RELATED"/>
    <property type="match status" value="1"/>
</dbReference>
<dbReference type="PROSITE" id="PS51767">
    <property type="entry name" value="PEPTIDASE_A1"/>
    <property type="match status" value="1"/>
</dbReference>
<evidence type="ECO:0000259" key="11">
    <source>
        <dbReference type="PROSITE" id="PS51767"/>
    </source>
</evidence>
<dbReference type="FunFam" id="2.40.70.10:FF:000008">
    <property type="entry name" value="Cathepsin D"/>
    <property type="match status" value="1"/>
</dbReference>
<keyword evidence="3 9" id="KW-0064">Aspartyl protease</keyword>
<keyword evidence="13" id="KW-1185">Reference proteome</keyword>
<feature type="signal peptide" evidence="10">
    <location>
        <begin position="1"/>
        <end position="22"/>
    </location>
</feature>
<feature type="disulfide bond" evidence="8">
    <location>
        <begin position="121"/>
        <end position="126"/>
    </location>
</feature>
<evidence type="ECO:0000256" key="10">
    <source>
        <dbReference type="SAM" id="SignalP"/>
    </source>
</evidence>
<dbReference type="FunFam" id="2.40.70.10:FF:000002">
    <property type="entry name" value="Vacuolar aspartic proteinase"/>
    <property type="match status" value="1"/>
</dbReference>
<feature type="domain" description="Peptidase A1" evidence="11">
    <location>
        <begin position="90"/>
        <end position="406"/>
    </location>
</feature>
<comment type="caution">
    <text evidence="12">The sequence shown here is derived from an EMBL/GenBank/DDBJ whole genome shotgun (WGS) entry which is preliminary data.</text>
</comment>
<dbReference type="PRINTS" id="PR00792">
    <property type="entry name" value="PEPSIN"/>
</dbReference>
<evidence type="ECO:0000256" key="9">
    <source>
        <dbReference type="RuleBase" id="RU000454"/>
    </source>
</evidence>
<dbReference type="InterPro" id="IPR001461">
    <property type="entry name" value="Aspartic_peptidase_A1"/>
</dbReference>
<accession>A0A830H7P5</accession>
<dbReference type="PANTHER" id="PTHR47966:SF51">
    <property type="entry name" value="BETA-SITE APP-CLEAVING ENZYME, ISOFORM A-RELATED"/>
    <property type="match status" value="1"/>
</dbReference>
<proteinExistence type="inferred from homology"/>
<dbReference type="GO" id="GO:0004190">
    <property type="term" value="F:aspartic-type endopeptidase activity"/>
    <property type="evidence" value="ECO:0007669"/>
    <property type="project" value="UniProtKB-KW"/>
</dbReference>
<feature type="chain" id="PRO_5032920597" description="Peptidase A1 domain-containing protein" evidence="10">
    <location>
        <begin position="23"/>
        <end position="419"/>
    </location>
</feature>
<dbReference type="AlphaFoldDB" id="A0A830H7P5"/>
<protein>
    <recommendedName>
        <fullName evidence="11">Peptidase A1 domain-containing protein</fullName>
    </recommendedName>
</protein>
<dbReference type="Gene3D" id="2.40.70.10">
    <property type="entry name" value="Acid Proteases"/>
    <property type="match status" value="2"/>
</dbReference>
<dbReference type="Pfam" id="PF00026">
    <property type="entry name" value="Asp"/>
    <property type="match status" value="1"/>
</dbReference>
<evidence type="ECO:0000256" key="3">
    <source>
        <dbReference type="ARBA" id="ARBA00022750"/>
    </source>
</evidence>
<evidence type="ECO:0000256" key="7">
    <source>
        <dbReference type="PIRSR" id="PIRSR601461-1"/>
    </source>
</evidence>
<dbReference type="OrthoDB" id="771136at2759"/>
<evidence type="ECO:0000256" key="2">
    <source>
        <dbReference type="ARBA" id="ARBA00022670"/>
    </source>
</evidence>
<dbReference type="InterPro" id="IPR021109">
    <property type="entry name" value="Peptidase_aspartic_dom_sf"/>
</dbReference>